<evidence type="ECO:0008006" key="5">
    <source>
        <dbReference type="Google" id="ProtNLM"/>
    </source>
</evidence>
<feature type="compositionally biased region" description="Basic and acidic residues" evidence="2">
    <location>
        <begin position="360"/>
        <end position="373"/>
    </location>
</feature>
<feature type="compositionally biased region" description="Low complexity" evidence="2">
    <location>
        <begin position="245"/>
        <end position="257"/>
    </location>
</feature>
<dbReference type="InParanoid" id="A0A409YE59"/>
<feature type="compositionally biased region" description="Low complexity" evidence="2">
    <location>
        <begin position="807"/>
        <end position="832"/>
    </location>
</feature>
<comment type="caution">
    <text evidence="3">The sequence shown here is derived from an EMBL/GenBank/DDBJ whole genome shotgun (WGS) entry which is preliminary data.</text>
</comment>
<feature type="compositionally biased region" description="Low complexity" evidence="2">
    <location>
        <begin position="791"/>
        <end position="800"/>
    </location>
</feature>
<dbReference type="STRING" id="181874.A0A409YE59"/>
<dbReference type="PRINTS" id="PR01217">
    <property type="entry name" value="PRICHEXTENSN"/>
</dbReference>
<reference evidence="3 4" key="1">
    <citation type="journal article" date="2018" name="Evol. Lett.">
        <title>Horizontal gene cluster transfer increased hallucinogenic mushroom diversity.</title>
        <authorList>
            <person name="Reynolds H.T."/>
            <person name="Vijayakumar V."/>
            <person name="Gluck-Thaler E."/>
            <person name="Korotkin H.B."/>
            <person name="Matheny P.B."/>
            <person name="Slot J.C."/>
        </authorList>
    </citation>
    <scope>NUCLEOTIDE SEQUENCE [LARGE SCALE GENOMIC DNA]</scope>
    <source>
        <strain evidence="3 4">2629</strain>
    </source>
</reference>
<feature type="compositionally biased region" description="Low complexity" evidence="2">
    <location>
        <begin position="104"/>
        <end position="123"/>
    </location>
</feature>
<feature type="compositionally biased region" description="Low complexity" evidence="2">
    <location>
        <begin position="730"/>
        <end position="768"/>
    </location>
</feature>
<dbReference type="AlphaFoldDB" id="A0A409YE59"/>
<feature type="compositionally biased region" description="Acidic residues" evidence="2">
    <location>
        <begin position="228"/>
        <end position="237"/>
    </location>
</feature>
<proteinExistence type="predicted"/>
<name>A0A409YE59_9AGAR</name>
<keyword evidence="4" id="KW-1185">Reference proteome</keyword>
<feature type="compositionally biased region" description="Basic and acidic residues" evidence="2">
    <location>
        <begin position="173"/>
        <end position="187"/>
    </location>
</feature>
<feature type="compositionally biased region" description="Polar residues" evidence="2">
    <location>
        <begin position="907"/>
        <end position="920"/>
    </location>
</feature>
<feature type="compositionally biased region" description="Polar residues" evidence="2">
    <location>
        <begin position="161"/>
        <end position="171"/>
    </location>
</feature>
<feature type="region of interest" description="Disordered" evidence="2">
    <location>
        <begin position="691"/>
        <end position="953"/>
    </location>
</feature>
<dbReference type="Proteomes" id="UP000284842">
    <property type="component" value="Unassembled WGS sequence"/>
</dbReference>
<feature type="region of interest" description="Disordered" evidence="2">
    <location>
        <begin position="445"/>
        <end position="498"/>
    </location>
</feature>
<feature type="compositionally biased region" description="Basic residues" evidence="2">
    <location>
        <begin position="942"/>
        <end position="953"/>
    </location>
</feature>
<feature type="compositionally biased region" description="Polar residues" evidence="2">
    <location>
        <begin position="343"/>
        <end position="352"/>
    </location>
</feature>
<feature type="compositionally biased region" description="Low complexity" evidence="2">
    <location>
        <begin position="839"/>
        <end position="848"/>
    </location>
</feature>
<dbReference type="EMBL" id="NHTK01001260">
    <property type="protein sequence ID" value="PPR01281.1"/>
    <property type="molecule type" value="Genomic_DNA"/>
</dbReference>
<feature type="compositionally biased region" description="Basic and acidic residues" evidence="2">
    <location>
        <begin position="284"/>
        <end position="301"/>
    </location>
</feature>
<evidence type="ECO:0000256" key="2">
    <source>
        <dbReference type="SAM" id="MobiDB-lite"/>
    </source>
</evidence>
<feature type="coiled-coil region" evidence="1">
    <location>
        <begin position="503"/>
        <end position="537"/>
    </location>
</feature>
<feature type="compositionally biased region" description="Low complexity" evidence="2">
    <location>
        <begin position="273"/>
        <end position="283"/>
    </location>
</feature>
<gene>
    <name evidence="3" type="ORF">CVT24_005957</name>
</gene>
<keyword evidence="1" id="KW-0175">Coiled coil</keyword>
<evidence type="ECO:0000313" key="3">
    <source>
        <dbReference type="EMBL" id="PPR01281.1"/>
    </source>
</evidence>
<evidence type="ECO:0000313" key="4">
    <source>
        <dbReference type="Proteomes" id="UP000284842"/>
    </source>
</evidence>
<sequence length="953" mass="102547">MPSNPPPLSSMKTKIHRISRYLTMMAEEPQERTAMWPALYDLLKLVLTPVVRNAEYKSQHQAELAQWPLNIAYQIFATYCKTKKIPDSIWPQVLQASGGPASDPSRATSPRPFPPRSSSSTIPAAPTRPQTSSSQLRDKPPGETEQDDGGSASGKRKRRSTGSTVPDTSPRNVVKEKRVEKKARTVHEDEEEVGMQVDDNAEGSSPGEEDEVEVVGKKGKAKDKPDPMDVDIEEEEATTTKPIDVDSSSSSEEVAPTKPKPQPSSKPKPKPKPTAMKKSAKSSGEAEREQKSSRDKGKGKAVEQPPDSSSGSESEYVPPAASSGQIRRPRYVEVSTENDSDSENSQGEGTSTSRKHSKKPVSESETPRERVPDHLLPPGAHYPPQPESARFLYTEYASLDKNTPSCDQCVLMKVDCYLPYNYQQLMKENKLKSCYHCKVRHSRCSLPRTKPSAGGAPRKRKSKKGDKAEAANSEAEIPAAKKEPAPKRPKATGTKRPTAASLIEGLSAELQSVKDRLATAENRISKLVKEIEFLRGGMQIKDQTRDDTIKELISIYKRITDDNINTIAIQLDRMAMALYETRHALTTSNRMTQHVWCNTVALAMQGLHGALSEPPTRWTGPFMETVIKPVKLKRFDGTLLPTSPLPTSPPVFNTFAMMVDEQGAWMRALHKPVTQYLTMAPVLHELWTQSPLRSPPPAHSVPQIPETLPGPGFSAAAFQAVGSNTDTQGAATQSTTPAPRPATTPAAQSTSAPPRPPTASAAAQSTSAPRPPTAPAVAQSTTPAPRPPTTPAAATQSTSAPRPPSTPAAAQSTTPAPRPRNTPAAAQSTTSAPRPPTTPAAATQSTTADPGTPSKQAAGSGSMGAVPSISTHVPKVQQSGSSNHSSPLSSVRTTPGSSPTKTKTGGQSLSTQVAPPTTARQPVEDEEQDDQDVVMRDPPRRATGRQNKKRSGR</sequence>
<organism evidence="3 4">
    <name type="scientific">Panaeolus cyanescens</name>
    <dbReference type="NCBI Taxonomy" id="181874"/>
    <lineage>
        <taxon>Eukaryota</taxon>
        <taxon>Fungi</taxon>
        <taxon>Dikarya</taxon>
        <taxon>Basidiomycota</taxon>
        <taxon>Agaricomycotina</taxon>
        <taxon>Agaricomycetes</taxon>
        <taxon>Agaricomycetidae</taxon>
        <taxon>Agaricales</taxon>
        <taxon>Agaricineae</taxon>
        <taxon>Galeropsidaceae</taxon>
        <taxon>Panaeolus</taxon>
    </lineage>
</organism>
<evidence type="ECO:0000256" key="1">
    <source>
        <dbReference type="SAM" id="Coils"/>
    </source>
</evidence>
<feature type="compositionally biased region" description="Low complexity" evidence="2">
    <location>
        <begin position="879"/>
        <end position="906"/>
    </location>
</feature>
<feature type="region of interest" description="Disordered" evidence="2">
    <location>
        <begin position="95"/>
        <end position="386"/>
    </location>
</feature>
<protein>
    <recommendedName>
        <fullName evidence="5">Zn(2)-C6 fungal-type domain-containing protein</fullName>
    </recommendedName>
</protein>
<accession>A0A409YE59</accession>